<name>A0ABQ9E3D2_TEGGR</name>
<keyword evidence="7" id="KW-0675">Receptor</keyword>
<dbReference type="SUPFAM" id="SSF81321">
    <property type="entry name" value="Family A G protein-coupled receptor-like"/>
    <property type="match status" value="1"/>
</dbReference>
<feature type="domain" description="G-protein coupled receptors family 1 profile" evidence="10">
    <location>
        <begin position="67"/>
        <end position="140"/>
    </location>
</feature>
<feature type="transmembrane region" description="Helical" evidence="9">
    <location>
        <begin position="50"/>
        <end position="76"/>
    </location>
</feature>
<dbReference type="Pfam" id="PF00001">
    <property type="entry name" value="7tm_1"/>
    <property type="match status" value="1"/>
</dbReference>
<evidence type="ECO:0000256" key="1">
    <source>
        <dbReference type="ARBA" id="ARBA00004651"/>
    </source>
</evidence>
<gene>
    <name evidence="11" type="ORF">KUTeg_024566</name>
</gene>
<keyword evidence="3 9" id="KW-0812">Transmembrane</keyword>
<keyword evidence="12" id="KW-1185">Reference proteome</keyword>
<evidence type="ECO:0000259" key="10">
    <source>
        <dbReference type="PROSITE" id="PS50262"/>
    </source>
</evidence>
<comment type="subcellular location">
    <subcellularLocation>
        <location evidence="1">Cell membrane</location>
        <topology evidence="1">Multi-pass membrane protein</topology>
    </subcellularLocation>
</comment>
<dbReference type="PROSITE" id="PS50262">
    <property type="entry name" value="G_PROTEIN_RECEP_F1_2"/>
    <property type="match status" value="1"/>
</dbReference>
<accession>A0ABQ9E3D2</accession>
<dbReference type="EMBL" id="JARBDR010000923">
    <property type="protein sequence ID" value="KAJ8298035.1"/>
    <property type="molecule type" value="Genomic_DNA"/>
</dbReference>
<reference evidence="11 12" key="1">
    <citation type="submission" date="2022-12" db="EMBL/GenBank/DDBJ databases">
        <title>Chromosome-level genome of Tegillarca granosa.</title>
        <authorList>
            <person name="Kim J."/>
        </authorList>
    </citation>
    <scope>NUCLEOTIDE SEQUENCE [LARGE SCALE GENOMIC DNA]</scope>
    <source>
        <strain evidence="11">Teg-2019</strain>
        <tissue evidence="11">Adductor muscle</tissue>
    </source>
</reference>
<feature type="transmembrane region" description="Helical" evidence="9">
    <location>
        <begin position="88"/>
        <end position="109"/>
    </location>
</feature>
<organism evidence="11 12">
    <name type="scientific">Tegillarca granosa</name>
    <name type="common">Malaysian cockle</name>
    <name type="synonym">Anadara granosa</name>
    <dbReference type="NCBI Taxonomy" id="220873"/>
    <lineage>
        <taxon>Eukaryota</taxon>
        <taxon>Metazoa</taxon>
        <taxon>Spiralia</taxon>
        <taxon>Lophotrochozoa</taxon>
        <taxon>Mollusca</taxon>
        <taxon>Bivalvia</taxon>
        <taxon>Autobranchia</taxon>
        <taxon>Pteriomorphia</taxon>
        <taxon>Arcoida</taxon>
        <taxon>Arcoidea</taxon>
        <taxon>Arcidae</taxon>
        <taxon>Tegillarca</taxon>
    </lineage>
</organism>
<dbReference type="PRINTS" id="PR00237">
    <property type="entry name" value="GPCRRHODOPSN"/>
</dbReference>
<evidence type="ECO:0000256" key="4">
    <source>
        <dbReference type="ARBA" id="ARBA00022989"/>
    </source>
</evidence>
<dbReference type="InterPro" id="IPR017452">
    <property type="entry name" value="GPCR_Rhodpsn_7TM"/>
</dbReference>
<keyword evidence="8" id="KW-0807">Transducer</keyword>
<keyword evidence="5" id="KW-0297">G-protein coupled receptor</keyword>
<keyword evidence="2" id="KW-1003">Cell membrane</keyword>
<evidence type="ECO:0000256" key="8">
    <source>
        <dbReference type="ARBA" id="ARBA00023224"/>
    </source>
</evidence>
<dbReference type="InterPro" id="IPR000276">
    <property type="entry name" value="GPCR_Rhodpsn"/>
</dbReference>
<evidence type="ECO:0000256" key="5">
    <source>
        <dbReference type="ARBA" id="ARBA00023040"/>
    </source>
</evidence>
<evidence type="ECO:0000313" key="12">
    <source>
        <dbReference type="Proteomes" id="UP001217089"/>
    </source>
</evidence>
<evidence type="ECO:0000256" key="3">
    <source>
        <dbReference type="ARBA" id="ARBA00022692"/>
    </source>
</evidence>
<proteinExistence type="predicted"/>
<evidence type="ECO:0000256" key="6">
    <source>
        <dbReference type="ARBA" id="ARBA00023136"/>
    </source>
</evidence>
<evidence type="ECO:0000256" key="9">
    <source>
        <dbReference type="SAM" id="Phobius"/>
    </source>
</evidence>
<evidence type="ECO:0000256" key="7">
    <source>
        <dbReference type="ARBA" id="ARBA00023170"/>
    </source>
</evidence>
<evidence type="ECO:0000256" key="2">
    <source>
        <dbReference type="ARBA" id="ARBA00022475"/>
    </source>
</evidence>
<comment type="caution">
    <text evidence="11">The sequence shown here is derived from an EMBL/GenBank/DDBJ whole genome shotgun (WGS) entry which is preliminary data.</text>
</comment>
<protein>
    <recommendedName>
        <fullName evidence="10">G-protein coupled receptors family 1 profile domain-containing protein</fullName>
    </recommendedName>
</protein>
<evidence type="ECO:0000313" key="11">
    <source>
        <dbReference type="EMBL" id="KAJ8298035.1"/>
    </source>
</evidence>
<dbReference type="Proteomes" id="UP001217089">
    <property type="component" value="Unassembled WGS sequence"/>
</dbReference>
<dbReference type="PANTHER" id="PTHR24248">
    <property type="entry name" value="ADRENERGIC RECEPTOR-RELATED G-PROTEIN COUPLED RECEPTOR"/>
    <property type="match status" value="1"/>
</dbReference>
<keyword evidence="4 9" id="KW-1133">Transmembrane helix</keyword>
<dbReference type="Gene3D" id="1.20.1070.10">
    <property type="entry name" value="Rhodopsin 7-helix transmembrane proteins"/>
    <property type="match status" value="1"/>
</dbReference>
<sequence length="140" mass="16596">MFQSDNTLYRRNINCCRLKRQHRMKQNISTLADDENDEYEFDYTLSDIQLVIFGFFIFVIILTAVIGNILTIFSFIRDKQLHTVYNIYIVNLATNDFLSALFTMVLYGMYTLLQYKWILGYHLCKILYVISRFVSNPLSS</sequence>
<keyword evidence="6 9" id="KW-0472">Membrane</keyword>